<proteinExistence type="predicted"/>
<keyword evidence="2" id="KW-0472">Membrane</keyword>
<keyword evidence="4" id="KW-1185">Reference proteome</keyword>
<reference evidence="4" key="2">
    <citation type="submission" date="2023-07" db="EMBL/GenBank/DDBJ databases">
        <title>Duganella aceri sp. nov., isolated from tree sap.</title>
        <authorList>
            <person name="Kim I.S."/>
        </authorList>
    </citation>
    <scope>NUCLEOTIDE SEQUENCE [LARGE SCALE GENOMIC DNA]</scope>
    <source>
        <strain evidence="4">SAP-35</strain>
    </source>
</reference>
<name>A0ABX0FM27_9BURK</name>
<dbReference type="Gene3D" id="1.20.120.20">
    <property type="entry name" value="Apolipoprotein"/>
    <property type="match status" value="1"/>
</dbReference>
<comment type="caution">
    <text evidence="3">The sequence shown here is derived from an EMBL/GenBank/DDBJ whole genome shotgun (WGS) entry which is preliminary data.</text>
</comment>
<organism evidence="3 4">
    <name type="scientific">Duganella aceris</name>
    <dbReference type="NCBI Taxonomy" id="2703883"/>
    <lineage>
        <taxon>Bacteria</taxon>
        <taxon>Pseudomonadati</taxon>
        <taxon>Pseudomonadota</taxon>
        <taxon>Betaproteobacteria</taxon>
        <taxon>Burkholderiales</taxon>
        <taxon>Oxalobacteraceae</taxon>
        <taxon>Telluria group</taxon>
        <taxon>Duganella</taxon>
    </lineage>
</organism>
<gene>
    <name evidence="3" type="ORF">GW587_15510</name>
</gene>
<feature type="transmembrane region" description="Helical" evidence="2">
    <location>
        <begin position="94"/>
        <end position="117"/>
    </location>
</feature>
<evidence type="ECO:0000256" key="2">
    <source>
        <dbReference type="SAM" id="Phobius"/>
    </source>
</evidence>
<keyword evidence="2" id="KW-1133">Transmembrane helix</keyword>
<sequence>MNANSDKDYIDAKVETMYTLLDERLGSFQATMDGRFAEMRAYTDGRFAEMRAYMDGRFAEMRAYMDGRFAAMDAKIDRVVAELRAEMAQNTAQIIKWMIGIWIASSVLFITVMTFMVNNVAAEARAGVAAIAAEVRASKAIAPAAQPPIIIQLPPQGWTQQPASPAASTQPKP</sequence>
<protein>
    <submittedName>
        <fullName evidence="3">DUF1640 domain-containing protein</fullName>
    </submittedName>
</protein>
<keyword evidence="2" id="KW-0812">Transmembrane</keyword>
<dbReference type="SUPFAM" id="SSF58113">
    <property type="entry name" value="Apolipoprotein A-I"/>
    <property type="match status" value="1"/>
</dbReference>
<evidence type="ECO:0000313" key="4">
    <source>
        <dbReference type="Proteomes" id="UP000666369"/>
    </source>
</evidence>
<evidence type="ECO:0000256" key="1">
    <source>
        <dbReference type="SAM" id="MobiDB-lite"/>
    </source>
</evidence>
<evidence type="ECO:0000313" key="3">
    <source>
        <dbReference type="EMBL" id="NGZ85659.1"/>
    </source>
</evidence>
<dbReference type="EMBL" id="JAADJT010000006">
    <property type="protein sequence ID" value="NGZ85659.1"/>
    <property type="molecule type" value="Genomic_DNA"/>
</dbReference>
<dbReference type="RefSeq" id="WP_166104675.1">
    <property type="nucleotide sequence ID" value="NZ_JAADJT010000006.1"/>
</dbReference>
<feature type="compositionally biased region" description="Polar residues" evidence="1">
    <location>
        <begin position="157"/>
        <end position="173"/>
    </location>
</feature>
<feature type="region of interest" description="Disordered" evidence="1">
    <location>
        <begin position="154"/>
        <end position="173"/>
    </location>
</feature>
<dbReference type="Proteomes" id="UP000666369">
    <property type="component" value="Unassembled WGS sequence"/>
</dbReference>
<reference evidence="3 4" key="1">
    <citation type="submission" date="2020-01" db="EMBL/GenBank/DDBJ databases">
        <authorList>
            <person name="Lee S.D."/>
        </authorList>
    </citation>
    <scope>NUCLEOTIDE SEQUENCE [LARGE SCALE GENOMIC DNA]</scope>
    <source>
        <strain evidence="3 4">SAP-35</strain>
    </source>
</reference>
<accession>A0ABX0FM27</accession>